<dbReference type="Pfam" id="PF00348">
    <property type="entry name" value="polyprenyl_synt"/>
    <property type="match status" value="1"/>
</dbReference>
<dbReference type="InterPro" id="IPR000092">
    <property type="entry name" value="Polyprenyl_synt"/>
</dbReference>
<dbReference type="PROSITE" id="PS00723">
    <property type="entry name" value="POLYPRENYL_SYNTHASE_1"/>
    <property type="match status" value="1"/>
</dbReference>
<evidence type="ECO:0000256" key="5">
    <source>
        <dbReference type="ARBA" id="ARBA00022842"/>
    </source>
</evidence>
<evidence type="ECO:0000256" key="1">
    <source>
        <dbReference type="ARBA" id="ARBA00001946"/>
    </source>
</evidence>
<dbReference type="Proteomes" id="UP000198815">
    <property type="component" value="Unassembled WGS sequence"/>
</dbReference>
<keyword evidence="8" id="KW-1185">Reference proteome</keyword>
<dbReference type="InterPro" id="IPR033749">
    <property type="entry name" value="Polyprenyl_synt_CS"/>
</dbReference>
<evidence type="ECO:0000256" key="6">
    <source>
        <dbReference type="RuleBase" id="RU004466"/>
    </source>
</evidence>
<evidence type="ECO:0000256" key="3">
    <source>
        <dbReference type="ARBA" id="ARBA00022679"/>
    </source>
</evidence>
<keyword evidence="4" id="KW-0479">Metal-binding</keyword>
<protein>
    <submittedName>
        <fullName evidence="7">Geranylgeranyl diphosphate synthase, type I</fullName>
    </submittedName>
</protein>
<evidence type="ECO:0000256" key="4">
    <source>
        <dbReference type="ARBA" id="ARBA00022723"/>
    </source>
</evidence>
<proteinExistence type="inferred from homology"/>
<evidence type="ECO:0000313" key="7">
    <source>
        <dbReference type="EMBL" id="SER48071.1"/>
    </source>
</evidence>
<dbReference type="GO" id="GO:0008299">
    <property type="term" value="P:isoprenoid biosynthetic process"/>
    <property type="evidence" value="ECO:0007669"/>
    <property type="project" value="InterPro"/>
</dbReference>
<gene>
    <name evidence="7" type="ORF">SAMN05443377_10170</name>
</gene>
<dbReference type="CDD" id="cd00685">
    <property type="entry name" value="Trans_IPPS_HT"/>
    <property type="match status" value="1"/>
</dbReference>
<comment type="similarity">
    <text evidence="2 6">Belongs to the FPP/GGPP synthase family.</text>
</comment>
<dbReference type="PANTHER" id="PTHR12001">
    <property type="entry name" value="GERANYLGERANYL PYROPHOSPHATE SYNTHASE"/>
    <property type="match status" value="1"/>
</dbReference>
<evidence type="ECO:0000313" key="8">
    <source>
        <dbReference type="Proteomes" id="UP000198815"/>
    </source>
</evidence>
<reference evidence="7 8" key="1">
    <citation type="submission" date="2016-10" db="EMBL/GenBank/DDBJ databases">
        <authorList>
            <person name="de Groot N.N."/>
        </authorList>
    </citation>
    <scope>NUCLEOTIDE SEQUENCE [LARGE SCALE GENOMIC DNA]</scope>
    <source>
        <strain evidence="7 8">DSM 16859</strain>
    </source>
</reference>
<dbReference type="SFLD" id="SFLDS00005">
    <property type="entry name" value="Isoprenoid_Synthase_Type_I"/>
    <property type="match status" value="1"/>
</dbReference>
<comment type="cofactor">
    <cofactor evidence="1">
        <name>Mg(2+)</name>
        <dbReference type="ChEBI" id="CHEBI:18420"/>
    </cofactor>
</comment>
<accession>A0A1H9PIK8</accession>
<dbReference type="RefSeq" id="WP_177169999.1">
    <property type="nucleotide sequence ID" value="NZ_FOGZ01000001.1"/>
</dbReference>
<name>A0A1H9PIK8_9ACTN</name>
<dbReference type="EMBL" id="FOGZ01000001">
    <property type="protein sequence ID" value="SER48071.1"/>
    <property type="molecule type" value="Genomic_DNA"/>
</dbReference>
<dbReference type="PANTHER" id="PTHR12001:SF85">
    <property type="entry name" value="SHORT CHAIN ISOPRENYL DIPHOSPHATE SYNTHASE"/>
    <property type="match status" value="1"/>
</dbReference>
<dbReference type="AlphaFoldDB" id="A0A1H9PIK8"/>
<dbReference type="STRING" id="64702.SAMN05443377_10170"/>
<dbReference type="SUPFAM" id="SSF48576">
    <property type="entry name" value="Terpenoid synthases"/>
    <property type="match status" value="1"/>
</dbReference>
<sequence length="359" mass="37878">MSIRGFSPDDPAGAAFRAAIARHIELFGARMQARLHQISPLLEPLAELTGSFLAGGKRLRPAFGYWGHAAVAGQPDDPAPLLDALASFELLHASALVHDDVIDDSDTRRGQPSAHRRLESWHRSHRGCGDAAGFGRAGAILLGDLLAAWSVECVETSGLGPQALARARPLLDSVRTEVNAGQFLDMVAEAGLDAGRDAVAIAQQVVEFKTARYTVTRPLQFGAALAGAGPELLEGLAALGSPLGRAFQFRDDLLGVFGDEQRTGKPAGDDLREGKRTVLVAEGIARRPELAGLLGHPLDRAQLDRARALLIGSGAVEAVETRIGQDAAQARAVLGRLEITDDGRRALGGLIEACVTRDA</sequence>
<keyword evidence="3 6" id="KW-0808">Transferase</keyword>
<evidence type="ECO:0000256" key="2">
    <source>
        <dbReference type="ARBA" id="ARBA00006706"/>
    </source>
</evidence>
<keyword evidence="5" id="KW-0460">Magnesium</keyword>
<organism evidence="7 8">
    <name type="scientific">Propionibacterium cyclohexanicum</name>
    <dbReference type="NCBI Taxonomy" id="64702"/>
    <lineage>
        <taxon>Bacteria</taxon>
        <taxon>Bacillati</taxon>
        <taxon>Actinomycetota</taxon>
        <taxon>Actinomycetes</taxon>
        <taxon>Propionibacteriales</taxon>
        <taxon>Propionibacteriaceae</taxon>
        <taxon>Propionibacterium</taxon>
    </lineage>
</organism>
<dbReference type="InterPro" id="IPR008949">
    <property type="entry name" value="Isoprenoid_synthase_dom_sf"/>
</dbReference>
<dbReference type="GO" id="GO:0004659">
    <property type="term" value="F:prenyltransferase activity"/>
    <property type="evidence" value="ECO:0007669"/>
    <property type="project" value="InterPro"/>
</dbReference>
<dbReference type="Gene3D" id="1.10.600.10">
    <property type="entry name" value="Farnesyl Diphosphate Synthase"/>
    <property type="match status" value="1"/>
</dbReference>
<dbReference type="GO" id="GO:0046872">
    <property type="term" value="F:metal ion binding"/>
    <property type="evidence" value="ECO:0007669"/>
    <property type="project" value="UniProtKB-KW"/>
</dbReference>